<evidence type="ECO:0000256" key="17">
    <source>
        <dbReference type="ARBA" id="ARBA00070152"/>
    </source>
</evidence>
<accession>A0A133XEP8</accession>
<keyword evidence="12" id="KW-0902">Two-component regulatory system</keyword>
<dbReference type="CDD" id="cd17546">
    <property type="entry name" value="REC_hyHK_CKI1_RcsC-like"/>
    <property type="match status" value="2"/>
</dbReference>
<dbReference type="InterPro" id="IPR001789">
    <property type="entry name" value="Sig_transdc_resp-reg_receiver"/>
</dbReference>
<feature type="domain" description="HPt" evidence="26">
    <location>
        <begin position="1254"/>
        <end position="1350"/>
    </location>
</feature>
<keyword evidence="28" id="KW-1185">Reference proteome</keyword>
<dbReference type="Pfam" id="PF01627">
    <property type="entry name" value="Hpt"/>
    <property type="match status" value="1"/>
</dbReference>
<dbReference type="CDD" id="cd06225">
    <property type="entry name" value="HAMP"/>
    <property type="match status" value="1"/>
</dbReference>
<feature type="domain" description="Response regulatory" evidence="22">
    <location>
        <begin position="1106"/>
        <end position="1222"/>
    </location>
</feature>
<dbReference type="PANTHER" id="PTHR45339">
    <property type="entry name" value="HYBRID SIGNAL TRANSDUCTION HISTIDINE KINASE J"/>
    <property type="match status" value="1"/>
</dbReference>
<evidence type="ECO:0000256" key="3">
    <source>
        <dbReference type="ARBA" id="ARBA00012438"/>
    </source>
</evidence>
<dbReference type="FunFam" id="3.30.565.10:FF:000010">
    <property type="entry name" value="Sensor histidine kinase RcsC"/>
    <property type="match status" value="1"/>
</dbReference>
<dbReference type="SMART" id="SM00448">
    <property type="entry name" value="REC"/>
    <property type="match status" value="2"/>
</dbReference>
<evidence type="ECO:0000259" key="23">
    <source>
        <dbReference type="PROSITE" id="PS50112"/>
    </source>
</evidence>
<evidence type="ECO:0000256" key="6">
    <source>
        <dbReference type="ARBA" id="ARBA00022679"/>
    </source>
</evidence>
<dbReference type="SMART" id="SM00086">
    <property type="entry name" value="PAC"/>
    <property type="match status" value="2"/>
</dbReference>
<dbReference type="NCBIfam" id="TIGR00229">
    <property type="entry name" value="sensory_box"/>
    <property type="match status" value="2"/>
</dbReference>
<comment type="subunit">
    <text evidence="15">At low DSF concentrations, interacts with RpfF.</text>
</comment>
<comment type="caution">
    <text evidence="27">The sequence shown here is derived from an EMBL/GenBank/DDBJ whole genome shotgun (WGS) entry which is preliminary data.</text>
</comment>
<dbReference type="Gene3D" id="1.10.287.130">
    <property type="match status" value="1"/>
</dbReference>
<dbReference type="Gene3D" id="6.10.340.10">
    <property type="match status" value="1"/>
</dbReference>
<dbReference type="InterPro" id="IPR036641">
    <property type="entry name" value="HPT_dom_sf"/>
</dbReference>
<evidence type="ECO:0000259" key="22">
    <source>
        <dbReference type="PROSITE" id="PS50110"/>
    </source>
</evidence>
<dbReference type="InterPro" id="IPR003661">
    <property type="entry name" value="HisK_dim/P_dom"/>
</dbReference>
<name>A0A133XEP8_9RHOO</name>
<evidence type="ECO:0000256" key="1">
    <source>
        <dbReference type="ARBA" id="ARBA00000085"/>
    </source>
</evidence>
<evidence type="ECO:0000256" key="15">
    <source>
        <dbReference type="ARBA" id="ARBA00064003"/>
    </source>
</evidence>
<dbReference type="InterPro" id="IPR013656">
    <property type="entry name" value="PAS_4"/>
</dbReference>
<dbReference type="RefSeq" id="WP_066885048.1">
    <property type="nucleotide sequence ID" value="NZ_LODL01000035.1"/>
</dbReference>
<dbReference type="PROSITE" id="PS50113">
    <property type="entry name" value="PAC"/>
    <property type="match status" value="2"/>
</dbReference>
<dbReference type="Gene3D" id="3.40.50.2300">
    <property type="match status" value="2"/>
</dbReference>
<dbReference type="InterPro" id="IPR001610">
    <property type="entry name" value="PAC"/>
</dbReference>
<dbReference type="PROSITE" id="PS50894">
    <property type="entry name" value="HPT"/>
    <property type="match status" value="1"/>
</dbReference>
<feature type="transmembrane region" description="Helical" evidence="20">
    <location>
        <begin position="20"/>
        <end position="39"/>
    </location>
</feature>
<evidence type="ECO:0000256" key="9">
    <source>
        <dbReference type="ARBA" id="ARBA00022777"/>
    </source>
</evidence>
<dbReference type="InterPro" id="IPR036097">
    <property type="entry name" value="HisK_dim/P_sf"/>
</dbReference>
<evidence type="ECO:0000256" key="12">
    <source>
        <dbReference type="ARBA" id="ARBA00023012"/>
    </source>
</evidence>
<gene>
    <name evidence="27" type="ORF">AT959_15835</name>
</gene>
<dbReference type="PRINTS" id="PR00344">
    <property type="entry name" value="BCTRLSENSOR"/>
</dbReference>
<dbReference type="GO" id="GO:0005886">
    <property type="term" value="C:plasma membrane"/>
    <property type="evidence" value="ECO:0007669"/>
    <property type="project" value="UniProtKB-SubCell"/>
</dbReference>
<dbReference type="Gene3D" id="1.20.120.160">
    <property type="entry name" value="HPT domain"/>
    <property type="match status" value="1"/>
</dbReference>
<evidence type="ECO:0000259" key="25">
    <source>
        <dbReference type="PROSITE" id="PS50885"/>
    </source>
</evidence>
<dbReference type="Pfam" id="PF02518">
    <property type="entry name" value="HATPase_c"/>
    <property type="match status" value="1"/>
</dbReference>
<keyword evidence="4" id="KW-1003">Cell membrane</keyword>
<feature type="domain" description="PAS" evidence="23">
    <location>
        <begin position="448"/>
        <end position="518"/>
    </location>
</feature>
<comment type="function">
    <text evidence="14">Member of the two-component regulatory system BvgS/BvgA. Phosphorylates BvgA via a four-step phosphorelay in response to environmental signals.</text>
</comment>
<dbReference type="SUPFAM" id="SSF52172">
    <property type="entry name" value="CheY-like"/>
    <property type="match status" value="2"/>
</dbReference>
<organism evidence="27 28">
    <name type="scientific">Dechloromonas denitrificans</name>
    <dbReference type="NCBI Taxonomy" id="281362"/>
    <lineage>
        <taxon>Bacteria</taxon>
        <taxon>Pseudomonadati</taxon>
        <taxon>Pseudomonadota</taxon>
        <taxon>Betaproteobacteria</taxon>
        <taxon>Rhodocyclales</taxon>
        <taxon>Azonexaceae</taxon>
        <taxon>Dechloromonas</taxon>
    </lineage>
</organism>
<dbReference type="InterPro" id="IPR035965">
    <property type="entry name" value="PAS-like_dom_sf"/>
</dbReference>
<dbReference type="SMART" id="SM00387">
    <property type="entry name" value="HATPase_c"/>
    <property type="match status" value="1"/>
</dbReference>
<dbReference type="EC" id="2.7.13.3" evidence="3"/>
<dbReference type="CDD" id="cd00082">
    <property type="entry name" value="HisKA"/>
    <property type="match status" value="1"/>
</dbReference>
<dbReference type="PROSITE" id="PS50109">
    <property type="entry name" value="HIS_KIN"/>
    <property type="match status" value="1"/>
</dbReference>
<comment type="catalytic activity">
    <reaction evidence="1">
        <text>ATP + protein L-histidine = ADP + protein N-phospho-L-histidine.</text>
        <dbReference type="EC" id="2.7.13.3"/>
    </reaction>
</comment>
<evidence type="ECO:0000256" key="5">
    <source>
        <dbReference type="ARBA" id="ARBA00022553"/>
    </source>
</evidence>
<dbReference type="Pfam" id="PF00512">
    <property type="entry name" value="HisKA"/>
    <property type="match status" value="1"/>
</dbReference>
<dbReference type="GO" id="GO:0005524">
    <property type="term" value="F:ATP binding"/>
    <property type="evidence" value="ECO:0007669"/>
    <property type="project" value="UniProtKB-KW"/>
</dbReference>
<keyword evidence="8" id="KW-0547">Nucleotide-binding</keyword>
<dbReference type="SMART" id="SM00091">
    <property type="entry name" value="PAS"/>
    <property type="match status" value="2"/>
</dbReference>
<feature type="transmembrane region" description="Helical" evidence="20">
    <location>
        <begin position="342"/>
        <end position="363"/>
    </location>
</feature>
<keyword evidence="11 20" id="KW-1133">Transmembrane helix</keyword>
<evidence type="ECO:0000256" key="18">
    <source>
        <dbReference type="PROSITE-ProRule" id="PRU00110"/>
    </source>
</evidence>
<evidence type="ECO:0000256" key="10">
    <source>
        <dbReference type="ARBA" id="ARBA00022840"/>
    </source>
</evidence>
<dbReference type="FunFam" id="1.10.287.130:FF:000002">
    <property type="entry name" value="Two-component osmosensing histidine kinase"/>
    <property type="match status" value="1"/>
</dbReference>
<dbReference type="SMART" id="SM00304">
    <property type="entry name" value="HAMP"/>
    <property type="match status" value="1"/>
</dbReference>
<evidence type="ECO:0000259" key="24">
    <source>
        <dbReference type="PROSITE" id="PS50113"/>
    </source>
</evidence>
<dbReference type="CDD" id="cd16922">
    <property type="entry name" value="HATPase_EvgS-ArcB-TorS-like"/>
    <property type="match status" value="1"/>
</dbReference>
<feature type="domain" description="HAMP" evidence="25">
    <location>
        <begin position="365"/>
        <end position="418"/>
    </location>
</feature>
<feature type="domain" description="PAS" evidence="23">
    <location>
        <begin position="575"/>
        <end position="646"/>
    </location>
</feature>
<dbReference type="PROSITE" id="PS50885">
    <property type="entry name" value="HAMP"/>
    <property type="match status" value="1"/>
</dbReference>
<dbReference type="STRING" id="281362.AT959_15835"/>
<dbReference type="PROSITE" id="PS50112">
    <property type="entry name" value="PAS"/>
    <property type="match status" value="2"/>
</dbReference>
<dbReference type="Gene3D" id="3.30.565.10">
    <property type="entry name" value="Histidine kinase-like ATPase, C-terminal domain"/>
    <property type="match status" value="1"/>
</dbReference>
<dbReference type="PANTHER" id="PTHR45339:SF1">
    <property type="entry name" value="HYBRID SIGNAL TRANSDUCTION HISTIDINE KINASE J"/>
    <property type="match status" value="1"/>
</dbReference>
<dbReference type="InterPro" id="IPR000700">
    <property type="entry name" value="PAS-assoc_C"/>
</dbReference>
<dbReference type="SUPFAM" id="SSF55874">
    <property type="entry name" value="ATPase domain of HSP90 chaperone/DNA topoisomerase II/histidine kinase"/>
    <property type="match status" value="1"/>
</dbReference>
<feature type="modified residue" description="Phosphohistidine" evidence="18">
    <location>
        <position position="1293"/>
    </location>
</feature>
<feature type="domain" description="PAC" evidence="24">
    <location>
        <begin position="650"/>
        <end position="702"/>
    </location>
</feature>
<protein>
    <recommendedName>
        <fullName evidence="16">Sensory/regulatory protein RpfC</fullName>
        <ecNumber evidence="3">2.7.13.3</ecNumber>
    </recommendedName>
    <alternativeName>
        <fullName evidence="17">Virulence sensor protein BvgS</fullName>
    </alternativeName>
</protein>
<reference evidence="27 28" key="1">
    <citation type="submission" date="2015-12" db="EMBL/GenBank/DDBJ databases">
        <title>Nitrous oxide reduction kinetics distinguish bacteria harboring typical versus atypical NosZ.</title>
        <authorList>
            <person name="Yoon S."/>
            <person name="Nissen S."/>
            <person name="Park D."/>
            <person name="Sanford R.A."/>
            <person name="Loeffler F.E."/>
        </authorList>
    </citation>
    <scope>NUCLEOTIDE SEQUENCE [LARGE SCALE GENOMIC DNA]</scope>
    <source>
        <strain evidence="27 28">ATCC BAA-841</strain>
    </source>
</reference>
<dbReference type="InterPro" id="IPR008207">
    <property type="entry name" value="Sig_transdc_His_kin_Hpt_dom"/>
</dbReference>
<feature type="modified residue" description="4-aspartylphosphate" evidence="19">
    <location>
        <position position="1155"/>
    </location>
</feature>
<dbReference type="PROSITE" id="PS50110">
    <property type="entry name" value="RESPONSE_REGULATORY"/>
    <property type="match status" value="2"/>
</dbReference>
<evidence type="ECO:0000256" key="4">
    <source>
        <dbReference type="ARBA" id="ARBA00022475"/>
    </source>
</evidence>
<evidence type="ECO:0000256" key="11">
    <source>
        <dbReference type="ARBA" id="ARBA00022989"/>
    </source>
</evidence>
<dbReference type="InterPro" id="IPR000014">
    <property type="entry name" value="PAS"/>
</dbReference>
<evidence type="ECO:0000256" key="7">
    <source>
        <dbReference type="ARBA" id="ARBA00022692"/>
    </source>
</evidence>
<dbReference type="SUPFAM" id="SSF55785">
    <property type="entry name" value="PYP-like sensor domain (PAS domain)"/>
    <property type="match status" value="2"/>
</dbReference>
<dbReference type="InterPro" id="IPR036890">
    <property type="entry name" value="HATPase_C_sf"/>
</dbReference>
<evidence type="ECO:0000313" key="28">
    <source>
        <dbReference type="Proteomes" id="UP000070186"/>
    </source>
</evidence>
<evidence type="ECO:0000256" key="19">
    <source>
        <dbReference type="PROSITE-ProRule" id="PRU00169"/>
    </source>
</evidence>
<evidence type="ECO:0000259" key="21">
    <source>
        <dbReference type="PROSITE" id="PS50109"/>
    </source>
</evidence>
<feature type="domain" description="Response regulatory" evidence="22">
    <location>
        <begin position="959"/>
        <end position="1081"/>
    </location>
</feature>
<dbReference type="InterPro" id="IPR004358">
    <property type="entry name" value="Sig_transdc_His_kin-like_C"/>
</dbReference>
<dbReference type="InterPro" id="IPR005467">
    <property type="entry name" value="His_kinase_dom"/>
</dbReference>
<dbReference type="SUPFAM" id="SSF47384">
    <property type="entry name" value="Homodimeric domain of signal transducing histidine kinase"/>
    <property type="match status" value="1"/>
</dbReference>
<dbReference type="GO" id="GO:0000155">
    <property type="term" value="F:phosphorelay sensor kinase activity"/>
    <property type="evidence" value="ECO:0007669"/>
    <property type="project" value="InterPro"/>
</dbReference>
<dbReference type="Pfam" id="PF08448">
    <property type="entry name" value="PAS_4"/>
    <property type="match status" value="2"/>
</dbReference>
<dbReference type="CDD" id="cd00130">
    <property type="entry name" value="PAS"/>
    <property type="match status" value="2"/>
</dbReference>
<evidence type="ECO:0000256" key="13">
    <source>
        <dbReference type="ARBA" id="ARBA00023136"/>
    </source>
</evidence>
<feature type="domain" description="PAC" evidence="24">
    <location>
        <begin position="522"/>
        <end position="574"/>
    </location>
</feature>
<keyword evidence="6" id="KW-0808">Transferase</keyword>
<dbReference type="SMART" id="SM00388">
    <property type="entry name" value="HisKA"/>
    <property type="match status" value="1"/>
</dbReference>
<evidence type="ECO:0000259" key="26">
    <source>
        <dbReference type="PROSITE" id="PS50894"/>
    </source>
</evidence>
<evidence type="ECO:0000256" key="20">
    <source>
        <dbReference type="SAM" id="Phobius"/>
    </source>
</evidence>
<evidence type="ECO:0000256" key="14">
    <source>
        <dbReference type="ARBA" id="ARBA00058004"/>
    </source>
</evidence>
<feature type="modified residue" description="4-aspartylphosphate" evidence="19">
    <location>
        <position position="1013"/>
    </location>
</feature>
<dbReference type="SUPFAM" id="SSF47226">
    <property type="entry name" value="Histidine-containing phosphotransfer domain, HPT domain"/>
    <property type="match status" value="1"/>
</dbReference>
<evidence type="ECO:0000256" key="2">
    <source>
        <dbReference type="ARBA" id="ARBA00004651"/>
    </source>
</evidence>
<keyword evidence="7 20" id="KW-0812">Transmembrane</keyword>
<sequence length="1439" mass="157878">MFRGISLRKSGFANSLVLRIGLLILFSLGAFALAQYYLVGQPTVSRLADGQMRLAAERVEARFIRLQQTVESTLRASQNWGMNGGLDHSQLQRFNEFFFPILSNHDEMLTIILAHESGRELSLRLDENGNWLNRISNPAEWGDQTYWITWNAHREIAKVEMRRRDYDARQRPWFTGAMSLTTSHAVHWTAPYIFFTSQAPGVTASMRWRAADGSTYIIAHDVLLADIAAYTTQMSLSAHGKAALLLKDGRLIAPPLDPRFKDAQSVSQALMKTPAELDIPELDAGFQLWQSNPAHGETLPAFERPDGRWRSLFRPIEGDTTGILLGVVAPERDFIPLSQQDVLLLGLITLAALALGMAVAIRISRHFGAPLKELAGEAERIGHLQLSEPVTTSAPWQEVKQLATSLDDMRQQLLDSQNMLQEINSDLEQSVARRTHALHQSQEALQKREAFFRAIFDNAAVGILSLDPDKKPTLINRAFAAFVGHPLDRLLEPSPPQLLAPAERQRLDDALAAMAGGQLNNLRSEFEFLGAGGEKHWGDVQMTAVRNASGELDSLLVTVLDITDRREIEAELIRQFSFLQALLDTIPNPIFYKGPHTRFLGCNRAYERFFGVDRSDFVGKRVLDLDYLPEEARRTYQAEDEAIIAECGRISREVALQAADGSLHDTLYSVTGFRTTEGEPGGLIGVIVDITPLKNAEREAERARAAAEAASAAKADFLANMSHEIRTPMNAIIGMTHLALQTELTARQKNYLSKVDGAAKGLLGIINDILDLSKIDAGKMLLERAPFRLDASLQQLADVCQLKARERGLELLFDVAPEVPDQLLGDPLRLGQVLLNLVGNALKFTEQGEVTVSIKPLAETADEIKLCFEVRDTGIGMSEAQQQQVFAAFSQADSSTTRRYGGTGLGLSICKRIIELMGGEIGLNSTPGVGSCFHFTARFGRVAEAAEAPRRLGLPDHLPTLIVDDSAGAREIFGHMLQAIGLDCRTVDSGPAALSEMRRAAEHGEPYGLLVIDWQMPGMDGIETLRQLHQAGLIGAGQKVLMTTAYDHEELANSLGELPVGSVLAKPATPSSLFDCVVEALHSGTRQLQPIFQSPALTGIDFSGRRLLLVEDNDVNRELAEEMLTVVGFTVDVAVNGQEAVNLARQNRYDLVLMDCHMPVMDGYEATRLMRAEAQLAGLPIIAMTANALPSDRSQCLAVGMNDHIAKPIDVAQLYATLARWLGTAGGAEPASASQTAPANGLNERAALARLGGNRELFQRLLRRFSENQRNVIAQLQAAQLANDPASMILLAHTLRGLAGNIGAEQLAVVAGRLESWLKQHSLSQSAERQALLDELALALAPVLALVEQTPPGEQTAVAALHPDRNYQRQALVRLQQLMDNDDATAAHQLDEMQGWLRQQATPELVDRLAREIGRYDFENALQTLHQIADELTIGLKPV</sequence>
<comment type="subcellular location">
    <subcellularLocation>
        <location evidence="2">Cell membrane</location>
        <topology evidence="2">Multi-pass membrane protein</topology>
    </subcellularLocation>
</comment>
<dbReference type="EMBL" id="LODL01000035">
    <property type="protein sequence ID" value="KXB29432.1"/>
    <property type="molecule type" value="Genomic_DNA"/>
</dbReference>
<dbReference type="InterPro" id="IPR003594">
    <property type="entry name" value="HATPase_dom"/>
</dbReference>
<keyword evidence="9" id="KW-0418">Kinase</keyword>
<dbReference type="Proteomes" id="UP000070186">
    <property type="component" value="Unassembled WGS sequence"/>
</dbReference>
<feature type="domain" description="Histidine kinase" evidence="21">
    <location>
        <begin position="720"/>
        <end position="941"/>
    </location>
</feature>
<dbReference type="InterPro" id="IPR011006">
    <property type="entry name" value="CheY-like_superfamily"/>
</dbReference>
<dbReference type="InterPro" id="IPR003660">
    <property type="entry name" value="HAMP_dom"/>
</dbReference>
<dbReference type="Pfam" id="PF00072">
    <property type="entry name" value="Response_reg"/>
    <property type="match status" value="2"/>
</dbReference>
<evidence type="ECO:0000313" key="27">
    <source>
        <dbReference type="EMBL" id="KXB29432.1"/>
    </source>
</evidence>
<keyword evidence="5 19" id="KW-0597">Phosphoprotein</keyword>
<evidence type="ECO:0000256" key="8">
    <source>
        <dbReference type="ARBA" id="ARBA00022741"/>
    </source>
</evidence>
<evidence type="ECO:0000256" key="16">
    <source>
        <dbReference type="ARBA" id="ARBA00068150"/>
    </source>
</evidence>
<keyword evidence="13 20" id="KW-0472">Membrane</keyword>
<proteinExistence type="predicted"/>
<dbReference type="Gene3D" id="3.30.450.20">
    <property type="entry name" value="PAS domain"/>
    <property type="match status" value="4"/>
</dbReference>
<keyword evidence="10" id="KW-0067">ATP-binding</keyword>